<evidence type="ECO:0000256" key="2">
    <source>
        <dbReference type="ARBA" id="ARBA00023175"/>
    </source>
</evidence>
<gene>
    <name evidence="7" type="ORF">CASFOL_023606</name>
</gene>
<dbReference type="InterPro" id="IPR001752">
    <property type="entry name" value="Kinesin_motor_dom"/>
</dbReference>
<dbReference type="GO" id="GO:0005874">
    <property type="term" value="C:microtubule"/>
    <property type="evidence" value="ECO:0007669"/>
    <property type="project" value="UniProtKB-KW"/>
</dbReference>
<evidence type="ECO:0000256" key="3">
    <source>
        <dbReference type="ARBA" id="ARBA00061615"/>
    </source>
</evidence>
<dbReference type="PANTHER" id="PTHR47969">
    <property type="entry name" value="CHROMOSOME-ASSOCIATED KINESIN KIF4A-RELATED"/>
    <property type="match status" value="1"/>
</dbReference>
<keyword evidence="4" id="KW-0067">ATP-binding</keyword>
<feature type="compositionally biased region" description="Polar residues" evidence="5">
    <location>
        <begin position="501"/>
        <end position="512"/>
    </location>
</feature>
<dbReference type="InterPro" id="IPR027640">
    <property type="entry name" value="Kinesin-like_fam"/>
</dbReference>
<comment type="similarity">
    <text evidence="3">Belongs to the TRAFAC class myosin-kinesin ATPase superfamily. Kinesin family. KIN-10 subfamily.</text>
</comment>
<dbReference type="GO" id="GO:0005524">
    <property type="term" value="F:ATP binding"/>
    <property type="evidence" value="ECO:0007669"/>
    <property type="project" value="UniProtKB-UniRule"/>
</dbReference>
<evidence type="ECO:0000256" key="5">
    <source>
        <dbReference type="SAM" id="MobiDB-lite"/>
    </source>
</evidence>
<feature type="domain" description="Kinesin motor" evidence="6">
    <location>
        <begin position="22"/>
        <end position="348"/>
    </location>
</feature>
<dbReference type="InterPro" id="IPR036961">
    <property type="entry name" value="Kinesin_motor_dom_sf"/>
</dbReference>
<dbReference type="AlphaFoldDB" id="A0ABD3CMC9"/>
<dbReference type="SUPFAM" id="SSF52540">
    <property type="entry name" value="P-loop containing nucleoside triphosphate hydrolases"/>
    <property type="match status" value="1"/>
</dbReference>
<dbReference type="PANTHER" id="PTHR47969:SF9">
    <property type="entry name" value="KINESIN-LIKE PROTEIN"/>
    <property type="match status" value="1"/>
</dbReference>
<proteinExistence type="inferred from homology"/>
<accession>A0ABD3CMC9</accession>
<dbReference type="InterPro" id="IPR027417">
    <property type="entry name" value="P-loop_NTPase"/>
</dbReference>
<dbReference type="SMART" id="SM00129">
    <property type="entry name" value="KISc"/>
    <property type="match status" value="1"/>
</dbReference>
<dbReference type="Proteomes" id="UP001632038">
    <property type="component" value="Unassembled WGS sequence"/>
</dbReference>
<evidence type="ECO:0000256" key="4">
    <source>
        <dbReference type="PROSITE-ProRule" id="PRU00283"/>
    </source>
</evidence>
<keyword evidence="2 4" id="KW-0505">Motor protein</keyword>
<dbReference type="GO" id="GO:0003774">
    <property type="term" value="F:cytoskeletal motor activity"/>
    <property type="evidence" value="ECO:0007669"/>
    <property type="project" value="UniProtKB-UniRule"/>
</dbReference>
<evidence type="ECO:0000313" key="7">
    <source>
        <dbReference type="EMBL" id="KAL3630622.1"/>
    </source>
</evidence>
<dbReference type="FunFam" id="1.10.150.280:FF:000003">
    <property type="entry name" value="Kinesin-like protein KIN-10C"/>
    <property type="match status" value="1"/>
</dbReference>
<feature type="compositionally biased region" description="Polar residues" evidence="5">
    <location>
        <begin position="519"/>
        <end position="530"/>
    </location>
</feature>
<feature type="region of interest" description="Disordered" evidence="5">
    <location>
        <begin position="487"/>
        <end position="575"/>
    </location>
</feature>
<dbReference type="Pfam" id="PF12836">
    <property type="entry name" value="HHH_3"/>
    <property type="match status" value="1"/>
</dbReference>
<feature type="binding site" evidence="4">
    <location>
        <begin position="116"/>
        <end position="123"/>
    </location>
    <ligand>
        <name>ATP</name>
        <dbReference type="ChEBI" id="CHEBI:30616"/>
    </ligand>
</feature>
<dbReference type="PROSITE" id="PS50067">
    <property type="entry name" value="KINESIN_MOTOR_2"/>
    <property type="match status" value="1"/>
</dbReference>
<dbReference type="Gene3D" id="1.10.150.280">
    <property type="entry name" value="AF1531-like domain"/>
    <property type="match status" value="1"/>
</dbReference>
<comment type="caution">
    <text evidence="7">The sequence shown here is derived from an EMBL/GenBank/DDBJ whole genome shotgun (WGS) entry which is preliminary data.</text>
</comment>
<dbReference type="SUPFAM" id="SSF47781">
    <property type="entry name" value="RuvA domain 2-like"/>
    <property type="match status" value="1"/>
</dbReference>
<protein>
    <recommendedName>
        <fullName evidence="6">Kinesin motor domain-containing protein</fullName>
    </recommendedName>
</protein>
<organism evidence="7 8">
    <name type="scientific">Castilleja foliolosa</name>
    <dbReference type="NCBI Taxonomy" id="1961234"/>
    <lineage>
        <taxon>Eukaryota</taxon>
        <taxon>Viridiplantae</taxon>
        <taxon>Streptophyta</taxon>
        <taxon>Embryophyta</taxon>
        <taxon>Tracheophyta</taxon>
        <taxon>Spermatophyta</taxon>
        <taxon>Magnoliopsida</taxon>
        <taxon>eudicotyledons</taxon>
        <taxon>Gunneridae</taxon>
        <taxon>Pentapetalae</taxon>
        <taxon>asterids</taxon>
        <taxon>lamiids</taxon>
        <taxon>Lamiales</taxon>
        <taxon>Orobanchaceae</taxon>
        <taxon>Pedicularideae</taxon>
        <taxon>Castillejinae</taxon>
        <taxon>Castilleja</taxon>
    </lineage>
</organism>
<name>A0ABD3CMC9_9LAMI</name>
<dbReference type="EMBL" id="JAVIJP010000032">
    <property type="protein sequence ID" value="KAL3630622.1"/>
    <property type="molecule type" value="Genomic_DNA"/>
</dbReference>
<dbReference type="Gene3D" id="3.40.850.10">
    <property type="entry name" value="Kinesin motor domain"/>
    <property type="match status" value="1"/>
</dbReference>
<dbReference type="InterPro" id="IPR010994">
    <property type="entry name" value="RuvA_2-like"/>
</dbReference>
<dbReference type="PRINTS" id="PR00380">
    <property type="entry name" value="KINESINHEAVY"/>
</dbReference>
<reference evidence="8" key="1">
    <citation type="journal article" date="2024" name="IScience">
        <title>Strigolactones Initiate the Formation of Haustorium-like Structures in Castilleja.</title>
        <authorList>
            <person name="Buerger M."/>
            <person name="Peterson D."/>
            <person name="Chory J."/>
        </authorList>
    </citation>
    <scope>NUCLEOTIDE SEQUENCE [LARGE SCALE GENOMIC DNA]</scope>
</reference>
<sequence length="717" mass="79093">MAPITVEPSSVKSKRCSNPHTKVRIIGKIRGLTSKESENKSLGSNPWITVKKSKEDGSSEKSTVFVESQSTSRKDGYELDYCYEQHQEINHIYSREIQPMVSEVFNGRNASVIALGAKGSGKTYTIQGSQEKAGLAVIAMSEILSKAKEFGKSVYVSLYEITQEHVKDLLNPDHPTIQVLEDAHGKINLKGLSLVQVKSISEFHNIYFYRDNFQNVPKLPIDQPRNKGLMVHISSDDDKPKARPANKINFVDLAGYEDPRKSGRDAITVAESNRKNKLLYALLNVVNAINSNETRVPFRESKLTRILQDSLGGPSHVLLLACLNPCFCQDSLSFISLVSRTCQSVKQVLTDSTNRNRTSAKVKVLSSLESGKALSASVGAKKQIGGHGRVLSAKKASSVVKGRKLFDEVKRVNHNKTQLSSQSKDTSTLKSKILLDLSLVVAPFSLEEEATQVISNSECWNPTVEPKENVNAEEPRSQSILDLQDTLLPNDSNDKVEMDLSPQSAMLPTGNVNVEEPKSQSMSKLQNTFLPSAPNDKLKMDLSLQIPTLSEEGSTREESNSLSRKDYGSPPLSDRIREISNNLKSLCASSTPLMIKMTEEAVAPSSSQVGCYEIPEPKTPTIELHAARFCSPRGTFSNRGSAAKQSLVREYLNFLNSANKEELKSLKGIGEKRATYILELREESPEPFKSLDDLEDIGLSAKQIKCIMKQAAGDLFN</sequence>
<keyword evidence="4" id="KW-0547">Nucleotide-binding</keyword>
<evidence type="ECO:0000313" key="8">
    <source>
        <dbReference type="Proteomes" id="UP001632038"/>
    </source>
</evidence>
<keyword evidence="1" id="KW-0493">Microtubule</keyword>
<evidence type="ECO:0000259" key="6">
    <source>
        <dbReference type="PROSITE" id="PS50067"/>
    </source>
</evidence>
<feature type="compositionally biased region" description="Basic and acidic residues" evidence="5">
    <location>
        <begin position="553"/>
        <end position="567"/>
    </location>
</feature>
<evidence type="ECO:0000256" key="1">
    <source>
        <dbReference type="ARBA" id="ARBA00022701"/>
    </source>
</evidence>
<keyword evidence="8" id="KW-1185">Reference proteome</keyword>
<dbReference type="Pfam" id="PF00225">
    <property type="entry name" value="Kinesin"/>
    <property type="match status" value="1"/>
</dbReference>